<dbReference type="PANTHER" id="PTHR43008">
    <property type="entry name" value="BENZIL REDUCTASE"/>
    <property type="match status" value="1"/>
</dbReference>
<dbReference type="InterPro" id="IPR020904">
    <property type="entry name" value="Sc_DH/Rdtase_CS"/>
</dbReference>
<comment type="similarity">
    <text evidence="1">Belongs to the short-chain dehydrogenases/reductases (SDR) family.</text>
</comment>
<organism evidence="5 6">
    <name type="scientific">Kwoniella heveanensis BCC8398</name>
    <dbReference type="NCBI Taxonomy" id="1296120"/>
    <lineage>
        <taxon>Eukaryota</taxon>
        <taxon>Fungi</taxon>
        <taxon>Dikarya</taxon>
        <taxon>Basidiomycota</taxon>
        <taxon>Agaricomycotina</taxon>
        <taxon>Tremellomycetes</taxon>
        <taxon>Tremellales</taxon>
        <taxon>Cryptococcaceae</taxon>
        <taxon>Kwoniella</taxon>
    </lineage>
</organism>
<evidence type="ECO:0000313" key="5">
    <source>
        <dbReference type="EMBL" id="OCF33395.1"/>
    </source>
</evidence>
<dbReference type="InterPro" id="IPR036291">
    <property type="entry name" value="NAD(P)-bd_dom_sf"/>
</dbReference>
<keyword evidence="6" id="KW-1185">Reference proteome</keyword>
<evidence type="ECO:0000259" key="4">
    <source>
        <dbReference type="SMART" id="SM00822"/>
    </source>
</evidence>
<feature type="domain" description="Ketoreductase" evidence="4">
    <location>
        <begin position="23"/>
        <end position="220"/>
    </location>
</feature>
<dbReference type="SUPFAM" id="SSF51735">
    <property type="entry name" value="NAD(P)-binding Rossmann-fold domains"/>
    <property type="match status" value="1"/>
</dbReference>
<dbReference type="PROSITE" id="PS00061">
    <property type="entry name" value="ADH_SHORT"/>
    <property type="match status" value="1"/>
</dbReference>
<keyword evidence="2" id="KW-0521">NADP</keyword>
<evidence type="ECO:0000313" key="6">
    <source>
        <dbReference type="Proteomes" id="UP000092666"/>
    </source>
</evidence>
<dbReference type="STRING" id="1296120.A0A1B9GRA7"/>
<dbReference type="InterPro" id="IPR057326">
    <property type="entry name" value="KR_dom"/>
</dbReference>
<accession>A0A1B9GRA7</accession>
<dbReference type="Pfam" id="PF13561">
    <property type="entry name" value="adh_short_C2"/>
    <property type="match status" value="1"/>
</dbReference>
<evidence type="ECO:0000256" key="2">
    <source>
        <dbReference type="ARBA" id="ARBA00022857"/>
    </source>
</evidence>
<dbReference type="EMBL" id="KI669505">
    <property type="protein sequence ID" value="OCF33395.1"/>
    <property type="molecule type" value="Genomic_DNA"/>
</dbReference>
<evidence type="ECO:0000256" key="1">
    <source>
        <dbReference type="ARBA" id="ARBA00006484"/>
    </source>
</evidence>
<dbReference type="SMART" id="SM00822">
    <property type="entry name" value="PKS_KR"/>
    <property type="match status" value="1"/>
</dbReference>
<dbReference type="OrthoDB" id="1888931at2759"/>
<keyword evidence="3" id="KW-0560">Oxidoreductase</keyword>
<dbReference type="GO" id="GO:0016616">
    <property type="term" value="F:oxidoreductase activity, acting on the CH-OH group of donors, NAD or NADP as acceptor"/>
    <property type="evidence" value="ECO:0007669"/>
    <property type="project" value="UniProtKB-ARBA"/>
</dbReference>
<gene>
    <name evidence="5" type="ORF">I316_04814</name>
</gene>
<dbReference type="GO" id="GO:0050664">
    <property type="term" value="F:oxidoreductase activity, acting on NAD(P)H, oxygen as acceptor"/>
    <property type="evidence" value="ECO:0007669"/>
    <property type="project" value="TreeGrafter"/>
</dbReference>
<proteinExistence type="inferred from homology"/>
<reference evidence="5 6" key="1">
    <citation type="submission" date="2013-07" db="EMBL/GenBank/DDBJ databases">
        <title>The Genome Sequence of Cryptococcus heveanensis BCC8398.</title>
        <authorList>
            <consortium name="The Broad Institute Genome Sequencing Platform"/>
            <person name="Cuomo C."/>
            <person name="Litvintseva A."/>
            <person name="Chen Y."/>
            <person name="Heitman J."/>
            <person name="Sun S."/>
            <person name="Springer D."/>
            <person name="Dromer F."/>
            <person name="Young S.K."/>
            <person name="Zeng Q."/>
            <person name="Gargeya S."/>
            <person name="Fitzgerald M."/>
            <person name="Abouelleil A."/>
            <person name="Alvarado L."/>
            <person name="Berlin A.M."/>
            <person name="Chapman S.B."/>
            <person name="Dewar J."/>
            <person name="Goldberg J."/>
            <person name="Griggs A."/>
            <person name="Gujja S."/>
            <person name="Hansen M."/>
            <person name="Howarth C."/>
            <person name="Imamovic A."/>
            <person name="Larimer J."/>
            <person name="McCowan C."/>
            <person name="Murphy C."/>
            <person name="Pearson M."/>
            <person name="Priest M."/>
            <person name="Roberts A."/>
            <person name="Saif S."/>
            <person name="Shea T."/>
            <person name="Sykes S."/>
            <person name="Wortman J."/>
            <person name="Nusbaum C."/>
            <person name="Birren B."/>
        </authorList>
    </citation>
    <scope>NUCLEOTIDE SEQUENCE [LARGE SCALE GENOMIC DNA]</scope>
    <source>
        <strain evidence="5 6">BCC8398</strain>
    </source>
</reference>
<dbReference type="Proteomes" id="UP000092666">
    <property type="component" value="Unassembled WGS sequence"/>
</dbReference>
<evidence type="ECO:0000256" key="3">
    <source>
        <dbReference type="ARBA" id="ARBA00023002"/>
    </source>
</evidence>
<dbReference type="PRINTS" id="PR00081">
    <property type="entry name" value="GDHRDH"/>
</dbReference>
<protein>
    <recommendedName>
        <fullName evidence="4">Ketoreductase domain-containing protein</fullName>
    </recommendedName>
</protein>
<sequence>MTTIAPTPLSTQATPALFSLPHCTVIVSGGGRGLGLSVARGCLEAGAHVVGIDLLSLPTEPEWSECQAIAKASGLRLSYHVLDVSNAEAVDVTFAKIFKEAPEHAPIKGMFLAAGVPSSLSVLNSSIEMWRKVFDVNAAGSFLCCKAFAREWLDRNKVDGSPGAGGASIVLTASVAGHVANRQIPCSAYSASKAAVIHMAKSFAAEWGRLGIRVNAISPGYIKTVMTAGIVAARPGYEEAMVNSTLLGRASTGDEYRGPVVFLLSEASSFVIGADIVVDGGHAA</sequence>
<dbReference type="PANTHER" id="PTHR43008:SF4">
    <property type="entry name" value="CHAIN DEHYDROGENASE, PUTATIVE (AFU_ORTHOLOGUE AFUA_4G08710)-RELATED"/>
    <property type="match status" value="1"/>
</dbReference>
<name>A0A1B9GRA7_9TREE</name>
<dbReference type="Gene3D" id="3.40.50.720">
    <property type="entry name" value="NAD(P)-binding Rossmann-like Domain"/>
    <property type="match status" value="1"/>
</dbReference>
<reference evidence="6" key="2">
    <citation type="submission" date="2013-12" db="EMBL/GenBank/DDBJ databases">
        <title>Evolution of pathogenesis and genome organization in the Tremellales.</title>
        <authorList>
            <person name="Cuomo C."/>
            <person name="Litvintseva A."/>
            <person name="Heitman J."/>
            <person name="Chen Y."/>
            <person name="Sun S."/>
            <person name="Springer D."/>
            <person name="Dromer F."/>
            <person name="Young S."/>
            <person name="Zeng Q."/>
            <person name="Chapman S."/>
            <person name="Gujja S."/>
            <person name="Saif S."/>
            <person name="Birren B."/>
        </authorList>
    </citation>
    <scope>NUCLEOTIDE SEQUENCE [LARGE SCALE GENOMIC DNA]</scope>
    <source>
        <strain evidence="6">BCC8398</strain>
    </source>
</reference>
<dbReference type="InterPro" id="IPR002347">
    <property type="entry name" value="SDR_fam"/>
</dbReference>
<dbReference type="AlphaFoldDB" id="A0A1B9GRA7"/>